<dbReference type="EMBL" id="QROS01000003">
    <property type="protein sequence ID" value="RHL48943.1"/>
    <property type="molecule type" value="Genomic_DNA"/>
</dbReference>
<dbReference type="Proteomes" id="UP000095409">
    <property type="component" value="Unassembled WGS sequence"/>
</dbReference>
<dbReference type="Proteomes" id="UP000293506">
    <property type="component" value="Unassembled WGS sequence"/>
</dbReference>
<keyword evidence="4" id="KW-0378">Hydrolase</keyword>
<evidence type="ECO:0000313" key="4">
    <source>
        <dbReference type="EMBL" id="RHL48943.1"/>
    </source>
</evidence>
<reference evidence="3 6" key="1">
    <citation type="submission" date="2015-09" db="EMBL/GenBank/DDBJ databases">
        <authorList>
            <consortium name="Pathogen Informatics"/>
        </authorList>
    </citation>
    <scope>NUCLEOTIDE SEQUENCE [LARGE SCALE GENOMIC DNA]</scope>
    <source>
        <strain evidence="3 6">2789STDY5608837</strain>
    </source>
</reference>
<feature type="compositionally biased region" description="Basic and acidic residues" evidence="1">
    <location>
        <begin position="10"/>
        <end position="21"/>
    </location>
</feature>
<protein>
    <submittedName>
        <fullName evidence="4">Cell wall hydrolase</fullName>
    </submittedName>
    <submittedName>
        <fullName evidence="3">Spore cortex-lytic enzyme</fullName>
    </submittedName>
</protein>
<proteinExistence type="predicted"/>
<dbReference type="GeneID" id="79803842"/>
<evidence type="ECO:0000313" key="6">
    <source>
        <dbReference type="Proteomes" id="UP000095409"/>
    </source>
</evidence>
<dbReference type="EMBL" id="RCXQ01000007">
    <property type="protein sequence ID" value="RYT66699.1"/>
    <property type="molecule type" value="Genomic_DNA"/>
</dbReference>
<feature type="domain" description="Cell wall hydrolase SleB" evidence="2">
    <location>
        <begin position="167"/>
        <end position="273"/>
    </location>
</feature>
<reference evidence="4 7" key="2">
    <citation type="submission" date="2018-08" db="EMBL/GenBank/DDBJ databases">
        <title>A genome reference for cultivated species of the human gut microbiota.</title>
        <authorList>
            <person name="Zou Y."/>
            <person name="Xue W."/>
            <person name="Luo G."/>
        </authorList>
    </citation>
    <scope>NUCLEOTIDE SEQUENCE [LARGE SCALE GENOMIC DNA]</scope>
    <source>
        <strain evidence="4 7">AF37-6AC</strain>
    </source>
</reference>
<reference evidence="5 8" key="3">
    <citation type="journal article" date="2019" name="Science, e1252229">
        <title>Invertible promoters mediate bacterial phase variation, antibiotic resistance, and host adaptation in the gut.</title>
        <authorList>
            <person name="Jiang X."/>
            <person name="Hall A.B."/>
            <person name="Arthur T.D."/>
            <person name="Plichta D.R."/>
            <person name="Covington C.T."/>
            <person name="Poyet M."/>
            <person name="Crothers J."/>
            <person name="Moses P.L."/>
            <person name="Tolonen A.C."/>
            <person name="Vlamakis H."/>
            <person name="Alm E.J."/>
            <person name="Xavier R.J."/>
        </authorList>
    </citation>
    <scope>NUCLEOTIDE SEQUENCE [LARGE SCALE GENOMIC DNA]</scope>
    <source>
        <strain evidence="8">af_0058</strain>
        <strain evidence="5">Af_0058</strain>
    </source>
</reference>
<dbReference type="Proteomes" id="UP000285897">
    <property type="component" value="Unassembled WGS sequence"/>
</dbReference>
<evidence type="ECO:0000313" key="3">
    <source>
        <dbReference type="EMBL" id="CUN62607.1"/>
    </source>
</evidence>
<gene>
    <name evidence="3" type="primary">sleB</name>
    <name evidence="4" type="ORF">DW021_06350</name>
    <name evidence="5" type="ORF">EAI82_09105</name>
    <name evidence="3" type="ORF">ERS852394_00604</name>
</gene>
<organism evidence="3 6">
    <name type="scientific">Blautia obeum</name>
    <dbReference type="NCBI Taxonomy" id="40520"/>
    <lineage>
        <taxon>Bacteria</taxon>
        <taxon>Bacillati</taxon>
        <taxon>Bacillota</taxon>
        <taxon>Clostridia</taxon>
        <taxon>Lachnospirales</taxon>
        <taxon>Lachnospiraceae</taxon>
        <taxon>Blautia</taxon>
    </lineage>
</organism>
<sequence length="281" mass="30447">MRKTRLTGTHNDKDKSGREHNSSFHSFVSLSVCALTVIAVTGGCKLAGTEKHKVYAASENESSSLYSEDADYDLPSGIAGVVSGVNATPAAGSTVNRIGISCDDVIVGQRVRKVTSSAVEMNVSESMATTVDTFDAKVVSASSSAKLMSDEDYENLLQIVEAEAGTEDLKGRILVANVIMNRVKYPEFPDNATDVIWQYIDGVAQFSPIADGRISEVVPSDETKEAVKQALEGVDYSDGALFFIQRSAAAKNNIQWFDKNLKKLFKHGVHEFYTYPEAAQQ</sequence>
<evidence type="ECO:0000313" key="5">
    <source>
        <dbReference type="EMBL" id="RYT66699.1"/>
    </source>
</evidence>
<accession>A0A173YH76</accession>
<dbReference type="RefSeq" id="WP_005425050.1">
    <property type="nucleotide sequence ID" value="NZ_CP176627.1"/>
</dbReference>
<dbReference type="AlphaFoldDB" id="A0A173YH76"/>
<dbReference type="Gene3D" id="1.10.10.2520">
    <property type="entry name" value="Cell wall hydrolase SleB, domain 1"/>
    <property type="match status" value="1"/>
</dbReference>
<evidence type="ECO:0000259" key="2">
    <source>
        <dbReference type="Pfam" id="PF07486"/>
    </source>
</evidence>
<name>A0A173YH76_9FIRM</name>
<dbReference type="InterPro" id="IPR042047">
    <property type="entry name" value="SleB_dom1"/>
</dbReference>
<evidence type="ECO:0000313" key="8">
    <source>
        <dbReference type="Proteomes" id="UP000293506"/>
    </source>
</evidence>
<dbReference type="Pfam" id="PF07486">
    <property type="entry name" value="Hydrolase_2"/>
    <property type="match status" value="1"/>
</dbReference>
<evidence type="ECO:0000313" key="7">
    <source>
        <dbReference type="Proteomes" id="UP000285897"/>
    </source>
</evidence>
<dbReference type="GO" id="GO:0016787">
    <property type="term" value="F:hydrolase activity"/>
    <property type="evidence" value="ECO:0007669"/>
    <property type="project" value="UniProtKB-KW"/>
</dbReference>
<evidence type="ECO:0000256" key="1">
    <source>
        <dbReference type="SAM" id="MobiDB-lite"/>
    </source>
</evidence>
<dbReference type="EMBL" id="CYZD01000002">
    <property type="protein sequence ID" value="CUN62607.1"/>
    <property type="molecule type" value="Genomic_DNA"/>
</dbReference>
<dbReference type="InterPro" id="IPR011105">
    <property type="entry name" value="Cell_wall_hydrolase_SleB"/>
</dbReference>
<feature type="region of interest" description="Disordered" evidence="1">
    <location>
        <begin position="1"/>
        <end position="21"/>
    </location>
</feature>